<protein>
    <submittedName>
        <fullName evidence="1">Uncharacterized protein</fullName>
    </submittedName>
</protein>
<proteinExistence type="predicted"/>
<evidence type="ECO:0000313" key="2">
    <source>
        <dbReference type="Proteomes" id="UP000502917"/>
    </source>
</evidence>
<reference evidence="1 2" key="1">
    <citation type="submission" date="2010-12" db="EMBL/GenBank/DDBJ databases">
        <title>The Genome Sequence of Cyanophage P-SS1.</title>
        <authorList>
            <consortium name="The Broad Institute Genome Sequencing Platform"/>
            <person name="Henn M.R."/>
            <person name="Sullivan M.S."/>
            <person name="Osburne M.S."/>
            <person name="Levin J."/>
            <person name="Malboeuf C."/>
            <person name="Casali M."/>
            <person name="Russ C."/>
            <person name="Lennon N."/>
            <person name="Chapman S.B."/>
            <person name="Erlich R."/>
            <person name="Young S.K."/>
            <person name="Yandava C."/>
            <person name="Zeng Q."/>
            <person name="Alvarado L."/>
            <person name="Anderson S."/>
            <person name="Berlin A."/>
            <person name="Chen Z."/>
            <person name="Freedman E."/>
            <person name="Gellesch M."/>
            <person name="Goldberg J."/>
            <person name="Green L."/>
            <person name="Griggs A."/>
            <person name="Gujja S."/>
            <person name="Heilman E.R."/>
            <person name="Heiman D."/>
            <person name="Hollinger A."/>
            <person name="Howarth C."/>
            <person name="Larson L."/>
            <person name="Mehta T."/>
            <person name="Pearson M."/>
            <person name="Roberts A."/>
            <person name="Ryan E."/>
            <person name="Saif S."/>
            <person name="Shea T."/>
            <person name="Shenoy N."/>
            <person name="Sisk P."/>
            <person name="Stolte C."/>
            <person name="Sykes S."/>
            <person name="White J."/>
            <person name="Yu Q."/>
            <person name="Coleman M.L."/>
            <person name="Huang K.H."/>
            <person name="Weigele P.R."/>
            <person name="DeFrancesco A.S."/>
            <person name="Kern S.E."/>
            <person name="Thompson L.R."/>
            <person name="Fu R."/>
            <person name="Hombeck B."/>
            <person name="Chisholm S.W."/>
            <person name="Haas B."/>
            <person name="Nusbaum C."/>
            <person name="Birren B."/>
        </authorList>
    </citation>
    <scope>NUCLEOTIDE SEQUENCE [LARGE SCALE GENOMIC DNA]</scope>
    <source>
        <strain evidence="1 2">P-SS1</strain>
    </source>
</reference>
<name>M1PWX8_9CAUD</name>
<evidence type="ECO:0000313" key="1">
    <source>
        <dbReference type="EMBL" id="AGF91347.1"/>
    </source>
</evidence>
<dbReference type="EMBL" id="JF974306">
    <property type="protein sequence ID" value="AGF91347.1"/>
    <property type="molecule type" value="Genomic_DNA"/>
</dbReference>
<accession>M1PWX8</accession>
<organism evidence="1 2">
    <name type="scientific">Cyanophage P-SS1</name>
    <dbReference type="NCBI Taxonomy" id="889957"/>
    <lineage>
        <taxon>Viruses</taxon>
        <taxon>Duplodnaviria</taxon>
        <taxon>Heunggongvirae</taxon>
        <taxon>Uroviricota</taxon>
        <taxon>Caudoviricetes</taxon>
        <taxon>Pantevenvirales</taxon>
        <taxon>Kyanoviridae</taxon>
        <taxon>Ronodorvirus</taxon>
        <taxon>Ronodorvirus ssm4</taxon>
    </lineage>
</organism>
<dbReference type="Proteomes" id="UP000502917">
    <property type="component" value="Segment"/>
</dbReference>
<sequence>MPEFNLVCTDEDGTVTTKDFSSDTLPIVVEKVEDFLHGVGYVFDSLDLVVGKSDPIIKEDVIINTKETDDTILNFDHITLE</sequence>
<gene>
    <name evidence="1" type="ORF">CPYG_00052</name>
</gene>